<evidence type="ECO:0000313" key="2">
    <source>
        <dbReference type="Proteomes" id="UP000252085"/>
    </source>
</evidence>
<sequence length="184" mass="20821">MNPQENSELLAALMRQEELLHLLVAAINKPKLGLHSEAGNCKIYCNRQHGGLWYTLNGEPSDVPQTALTGYLKELRFENTERRKKETCKLLITIQADRTYILESGYDTHFSKCILAAIATLTPEQLYSPITLQPTPGTTDENVLFCRVWVESELVMASYNEQTEWREVSKQALAVTKAALEMAF</sequence>
<dbReference type="EMBL" id="LXQE01000018">
    <property type="protein sequence ID" value="RCJ42112.1"/>
    <property type="molecule type" value="Genomic_DNA"/>
</dbReference>
<dbReference type="AlphaFoldDB" id="A0A367S3W4"/>
<evidence type="ECO:0000313" key="1">
    <source>
        <dbReference type="EMBL" id="RCJ42112.1"/>
    </source>
</evidence>
<protein>
    <submittedName>
        <fullName evidence="1">Uncharacterized protein</fullName>
    </submittedName>
</protein>
<gene>
    <name evidence="1" type="ORF">A6769_38020</name>
</gene>
<dbReference type="Proteomes" id="UP000252085">
    <property type="component" value="Unassembled WGS sequence"/>
</dbReference>
<organism evidence="1 2">
    <name type="scientific">Nostoc punctiforme NIES-2108</name>
    <dbReference type="NCBI Taxonomy" id="1356359"/>
    <lineage>
        <taxon>Bacteria</taxon>
        <taxon>Bacillati</taxon>
        <taxon>Cyanobacteriota</taxon>
        <taxon>Cyanophyceae</taxon>
        <taxon>Nostocales</taxon>
        <taxon>Nostocaceae</taxon>
        <taxon>Nostoc</taxon>
    </lineage>
</organism>
<accession>A0A367S3W4</accession>
<comment type="caution">
    <text evidence="1">The sequence shown here is derived from an EMBL/GenBank/DDBJ whole genome shotgun (WGS) entry which is preliminary data.</text>
</comment>
<proteinExistence type="predicted"/>
<name>A0A367S3W4_NOSPU</name>
<reference evidence="1 2" key="1">
    <citation type="submission" date="2016-04" db="EMBL/GenBank/DDBJ databases">
        <authorList>
            <person name="Evans L.H."/>
            <person name="Alamgir A."/>
            <person name="Owens N."/>
            <person name="Weber N.D."/>
            <person name="Virtaneva K."/>
            <person name="Barbian K."/>
            <person name="Babar A."/>
            <person name="Rosenke K."/>
        </authorList>
    </citation>
    <scope>NUCLEOTIDE SEQUENCE [LARGE SCALE GENOMIC DNA]</scope>
    <source>
        <strain evidence="1">NIES-2108</strain>
    </source>
</reference>